<evidence type="ECO:0000259" key="2">
    <source>
        <dbReference type="Pfam" id="PF20921"/>
    </source>
</evidence>
<evidence type="ECO:0000259" key="1">
    <source>
        <dbReference type="Pfam" id="PF08903"/>
    </source>
</evidence>
<comment type="caution">
    <text evidence="3">The sequence shown here is derived from an EMBL/GenBank/DDBJ whole genome shotgun (WGS) entry which is preliminary data.</text>
</comment>
<dbReference type="Gene3D" id="3.10.630.10">
    <property type="entry name" value="dip2346 domain like"/>
    <property type="match status" value="1"/>
</dbReference>
<evidence type="ECO:0000313" key="3">
    <source>
        <dbReference type="EMBL" id="PKZ15130.1"/>
    </source>
</evidence>
<dbReference type="AlphaFoldDB" id="A0A2I1M4T0"/>
<feature type="domain" description="DUF1846" evidence="1">
    <location>
        <begin position="4"/>
        <end position="334"/>
    </location>
</feature>
<dbReference type="RefSeq" id="WP_101540874.1">
    <property type="nucleotide sequence ID" value="NZ_JAPJPW010000027.1"/>
</dbReference>
<dbReference type="Pfam" id="PF08903">
    <property type="entry name" value="DUF1846"/>
    <property type="match status" value="1"/>
</dbReference>
<name>A0A2I1M4T0_9FIRM</name>
<protein>
    <submittedName>
        <fullName evidence="3">Uncharacterized protein</fullName>
    </submittedName>
</protein>
<keyword evidence="4" id="KW-1185">Reference proteome</keyword>
<dbReference type="InterPro" id="IPR048496">
    <property type="entry name" value="DUF1846_N"/>
</dbReference>
<proteinExistence type="predicted"/>
<evidence type="ECO:0000313" key="4">
    <source>
        <dbReference type="Proteomes" id="UP000234335"/>
    </source>
</evidence>
<dbReference type="Gene3D" id="3.40.140.40">
    <property type="entry name" value="Domain of unknown function (DUF1846), C-terminal subdomain"/>
    <property type="match status" value="1"/>
</dbReference>
<organism evidence="3 4">
    <name type="scientific">Anaerococcus octavius</name>
    <dbReference type="NCBI Taxonomy" id="54007"/>
    <lineage>
        <taxon>Bacteria</taxon>
        <taxon>Bacillati</taxon>
        <taxon>Bacillota</taxon>
        <taxon>Tissierellia</taxon>
        <taxon>Tissierellales</taxon>
        <taxon>Peptoniphilaceae</taxon>
        <taxon>Anaerococcus</taxon>
    </lineage>
</organism>
<gene>
    <name evidence="3" type="ORF">CYJ34_08600</name>
</gene>
<dbReference type="EMBL" id="PKGS01000009">
    <property type="protein sequence ID" value="PKZ15130.1"/>
    <property type="molecule type" value="Genomic_DNA"/>
</dbReference>
<sequence>MKKIAFDNEKYIKLQSEKIIERISHFDKLYLEFGGKLFDDAHASRVLPGFLPDSKLRMLDSIKDKAEIIITINANDIENNKIRGDNDISYDIESIRLKQAFEQKGFLVNSIVITQFAYQDKAVRFEKYLDNLSIKHSRTYNINGYPNDINHILSPDGFGKNDYVKTQRPLVVITGPGPGSGKMATCLSQMYLDHEMGQTSSYAKFETFPIWNLALMHPVNMAYEAATANLNDVNMIDPYHLESYGQSAVNYNRDVEAFPVLKKMLEKIMGEAPYKSPTDMGVNMVGFCIIDEEAAIEASKEEIIRRYYNSLVDYRFAKESYTSIEKIQTLMSNLDIEAEDRRVAIGARKKQEYTGKESFAIELEDGQIITGKKSNLFSAPAAAILNTLKKLGKIDDEILLLSPHIIEPVSNLKTKSLGEVEPSLSINEMLIALAISATTNPLTHMAMQEIKNLKNLDAHSTVILNDSEKSELRKLGLNFTQDAVFGDDSEY</sequence>
<dbReference type="Proteomes" id="UP000234335">
    <property type="component" value="Unassembled WGS sequence"/>
</dbReference>
<reference evidence="3 4" key="1">
    <citation type="submission" date="2017-12" db="EMBL/GenBank/DDBJ databases">
        <title>Phylogenetic diversity of female urinary microbiome.</title>
        <authorList>
            <person name="Thomas-White K."/>
            <person name="Wolfe A.J."/>
        </authorList>
    </citation>
    <scope>NUCLEOTIDE SEQUENCE [LARGE SCALE GENOMIC DNA]</scope>
    <source>
        <strain evidence="3 4">UMB0119</strain>
    </source>
</reference>
<dbReference type="InterPro" id="IPR048441">
    <property type="entry name" value="DUF1846_C"/>
</dbReference>
<feature type="domain" description="DUF1846" evidence="2">
    <location>
        <begin position="339"/>
        <end position="491"/>
    </location>
</feature>
<dbReference type="Gene3D" id="1.20.1570.10">
    <property type="entry name" value="dip2346 domain like"/>
    <property type="match status" value="1"/>
</dbReference>
<dbReference type="Pfam" id="PF20921">
    <property type="entry name" value="DUF1846_C"/>
    <property type="match status" value="1"/>
</dbReference>
<accession>A0A2I1M4T0</accession>
<dbReference type="NCBIfam" id="NF010184">
    <property type="entry name" value="PRK13663.1"/>
    <property type="match status" value="1"/>
</dbReference>